<dbReference type="InterPro" id="IPR050153">
    <property type="entry name" value="Metal_Ion_Import_ABC"/>
</dbReference>
<keyword evidence="4 6" id="KW-0067">ATP-binding</keyword>
<comment type="caution">
    <text evidence="6">The sequence shown here is derived from an EMBL/GenBank/DDBJ whole genome shotgun (WGS) entry which is preliminary data.</text>
</comment>
<keyword evidence="3" id="KW-0547">Nucleotide-binding</keyword>
<dbReference type="RefSeq" id="WP_154328229.1">
    <property type="nucleotide sequence ID" value="NZ_CP045696.1"/>
</dbReference>
<feature type="domain" description="ABC transporter" evidence="5">
    <location>
        <begin position="9"/>
        <end position="238"/>
    </location>
</feature>
<dbReference type="GO" id="GO:0005524">
    <property type="term" value="F:ATP binding"/>
    <property type="evidence" value="ECO:0007669"/>
    <property type="project" value="UniProtKB-KW"/>
</dbReference>
<dbReference type="PANTHER" id="PTHR42734:SF17">
    <property type="entry name" value="METAL TRANSPORT SYSTEM ATP-BINDING PROTEIN TM_0124-RELATED"/>
    <property type="match status" value="1"/>
</dbReference>
<protein>
    <submittedName>
        <fullName evidence="6">Metal ABC transporter ATP-binding protein</fullName>
    </submittedName>
</protein>
<dbReference type="InterPro" id="IPR003439">
    <property type="entry name" value="ABC_transporter-like_ATP-bd"/>
</dbReference>
<evidence type="ECO:0000313" key="7">
    <source>
        <dbReference type="Proteomes" id="UP000483362"/>
    </source>
</evidence>
<dbReference type="InterPro" id="IPR027417">
    <property type="entry name" value="P-loop_NTPase"/>
</dbReference>
<accession>A0A6L5XB77</accession>
<sequence>MSATASKIIELQDVSKVYGQLAVVSHVSVTVDRGDFVIVTGPNGGGKTTLMRMMLRLVAPTSGRVVYYDGDSQVPHLRFGYLPQKNMIDSRFPVTVEEVVASGLKMRPLHRLTAAERALVVETLDQVGLQQLRRHTLGELSGGQLQRALLGRAIIGRPDVLVLDEPLSYLDQHYEQRLYQLIAQLSRHATIIMVSHDVSVVSAMANRHFIVERTLHECQCHHHMLATRCIDADLPAAFGPKTTE</sequence>
<name>A0A6L5XB77_9BACT</name>
<organism evidence="6 7">
    <name type="scientific">Sodaliphilus pleomorphus</name>
    <dbReference type="NCBI Taxonomy" id="2606626"/>
    <lineage>
        <taxon>Bacteria</taxon>
        <taxon>Pseudomonadati</taxon>
        <taxon>Bacteroidota</taxon>
        <taxon>Bacteroidia</taxon>
        <taxon>Bacteroidales</taxon>
        <taxon>Muribaculaceae</taxon>
        <taxon>Sodaliphilus</taxon>
    </lineage>
</organism>
<comment type="similarity">
    <text evidence="1">Belongs to the ABC transporter superfamily.</text>
</comment>
<dbReference type="SUPFAM" id="SSF52540">
    <property type="entry name" value="P-loop containing nucleoside triphosphate hydrolases"/>
    <property type="match status" value="1"/>
</dbReference>
<evidence type="ECO:0000313" key="6">
    <source>
        <dbReference type="EMBL" id="MSS16765.1"/>
    </source>
</evidence>
<dbReference type="PANTHER" id="PTHR42734">
    <property type="entry name" value="METAL TRANSPORT SYSTEM ATP-BINDING PROTEIN TM_0124-RELATED"/>
    <property type="match status" value="1"/>
</dbReference>
<dbReference type="AlphaFoldDB" id="A0A6L5XB77"/>
<reference evidence="6 7" key="1">
    <citation type="submission" date="2019-08" db="EMBL/GenBank/DDBJ databases">
        <title>In-depth cultivation of the pig gut microbiome towards novel bacterial diversity and tailored functional studies.</title>
        <authorList>
            <person name="Wylensek D."/>
            <person name="Hitch T.C.A."/>
            <person name="Clavel T."/>
        </authorList>
    </citation>
    <scope>NUCLEOTIDE SEQUENCE [LARGE SCALE GENOMIC DNA]</scope>
    <source>
        <strain evidence="6 7">Oil-RF-744-WCA-WT-10</strain>
    </source>
</reference>
<evidence type="ECO:0000256" key="1">
    <source>
        <dbReference type="ARBA" id="ARBA00005417"/>
    </source>
</evidence>
<keyword evidence="2" id="KW-0813">Transport</keyword>
<dbReference type="SMART" id="SM00382">
    <property type="entry name" value="AAA"/>
    <property type="match status" value="1"/>
</dbReference>
<dbReference type="Pfam" id="PF00005">
    <property type="entry name" value="ABC_tran"/>
    <property type="match status" value="1"/>
</dbReference>
<evidence type="ECO:0000256" key="4">
    <source>
        <dbReference type="ARBA" id="ARBA00022840"/>
    </source>
</evidence>
<gene>
    <name evidence="6" type="ORF">FYJ29_03140</name>
</gene>
<proteinExistence type="inferred from homology"/>
<dbReference type="PROSITE" id="PS00211">
    <property type="entry name" value="ABC_TRANSPORTER_1"/>
    <property type="match status" value="1"/>
</dbReference>
<dbReference type="EMBL" id="VULT01000004">
    <property type="protein sequence ID" value="MSS16765.1"/>
    <property type="molecule type" value="Genomic_DNA"/>
</dbReference>
<dbReference type="InterPro" id="IPR017871">
    <property type="entry name" value="ABC_transporter-like_CS"/>
</dbReference>
<evidence type="ECO:0000256" key="3">
    <source>
        <dbReference type="ARBA" id="ARBA00022741"/>
    </source>
</evidence>
<evidence type="ECO:0000259" key="5">
    <source>
        <dbReference type="PROSITE" id="PS50893"/>
    </source>
</evidence>
<dbReference type="InterPro" id="IPR003593">
    <property type="entry name" value="AAA+_ATPase"/>
</dbReference>
<evidence type="ECO:0000256" key="2">
    <source>
        <dbReference type="ARBA" id="ARBA00022448"/>
    </source>
</evidence>
<keyword evidence="7" id="KW-1185">Reference proteome</keyword>
<dbReference type="GO" id="GO:0016887">
    <property type="term" value="F:ATP hydrolysis activity"/>
    <property type="evidence" value="ECO:0007669"/>
    <property type="project" value="InterPro"/>
</dbReference>
<dbReference type="PROSITE" id="PS50893">
    <property type="entry name" value="ABC_TRANSPORTER_2"/>
    <property type="match status" value="1"/>
</dbReference>
<dbReference type="Gene3D" id="3.40.50.300">
    <property type="entry name" value="P-loop containing nucleotide triphosphate hydrolases"/>
    <property type="match status" value="1"/>
</dbReference>
<dbReference type="Proteomes" id="UP000483362">
    <property type="component" value="Unassembled WGS sequence"/>
</dbReference>